<dbReference type="InterPro" id="IPR000026">
    <property type="entry name" value="N1-like"/>
</dbReference>
<dbReference type="Proteomes" id="UP000295444">
    <property type="component" value="Unassembled WGS sequence"/>
</dbReference>
<name>A0A4R6S8J1_LABRH</name>
<organism evidence="4 5">
    <name type="scientific">Labedaea rhizosphaerae</name>
    <dbReference type="NCBI Taxonomy" id="598644"/>
    <lineage>
        <taxon>Bacteria</taxon>
        <taxon>Bacillati</taxon>
        <taxon>Actinomycetota</taxon>
        <taxon>Actinomycetes</taxon>
        <taxon>Pseudonocardiales</taxon>
        <taxon>Pseudonocardiaceae</taxon>
        <taxon>Labedaea</taxon>
    </lineage>
</organism>
<keyword evidence="1" id="KW-0540">Nuclease</keyword>
<feature type="region of interest" description="Disordered" evidence="3">
    <location>
        <begin position="28"/>
        <end position="53"/>
    </location>
</feature>
<dbReference type="RefSeq" id="WP_133851660.1">
    <property type="nucleotide sequence ID" value="NZ_SNXZ01000004.1"/>
</dbReference>
<accession>A0A4R6S8J1</accession>
<keyword evidence="2" id="KW-0378">Hydrolase</keyword>
<dbReference type="InterPro" id="IPR016191">
    <property type="entry name" value="Ribonuclease/ribotoxin"/>
</dbReference>
<dbReference type="GO" id="GO:0016787">
    <property type="term" value="F:hydrolase activity"/>
    <property type="evidence" value="ECO:0007669"/>
    <property type="project" value="UniProtKB-KW"/>
</dbReference>
<dbReference type="GO" id="GO:0003723">
    <property type="term" value="F:RNA binding"/>
    <property type="evidence" value="ECO:0007669"/>
    <property type="project" value="InterPro"/>
</dbReference>
<reference evidence="4 5" key="1">
    <citation type="submission" date="2019-03" db="EMBL/GenBank/DDBJ databases">
        <title>Genomic Encyclopedia of Type Strains, Phase IV (KMG-IV): sequencing the most valuable type-strain genomes for metagenomic binning, comparative biology and taxonomic classification.</title>
        <authorList>
            <person name="Goeker M."/>
        </authorList>
    </citation>
    <scope>NUCLEOTIDE SEQUENCE [LARGE SCALE GENOMIC DNA]</scope>
    <source>
        <strain evidence="4 5">DSM 45361</strain>
    </source>
</reference>
<sequence length="136" mass="15047">MGSRKRITLALVGLVVLVVVGWLVKENTGDSSPPSSSSPSSSGMQVKPLSQLPPEVGDTWRLIVKGGPYPYREDGQTFQNREGLLPHEKTGYYREYTVDTPGSDDRGAQRLIYGSGKELYYTADHYKSFVVVDPEH</sequence>
<dbReference type="AlphaFoldDB" id="A0A4R6S8J1"/>
<dbReference type="GO" id="GO:0004521">
    <property type="term" value="F:RNA endonuclease activity"/>
    <property type="evidence" value="ECO:0007669"/>
    <property type="project" value="InterPro"/>
</dbReference>
<dbReference type="Pfam" id="PF00545">
    <property type="entry name" value="Ribonuclease"/>
    <property type="match status" value="1"/>
</dbReference>
<protein>
    <submittedName>
        <fullName evidence="4">Guanyl-specific ribonuclease Sa</fullName>
    </submittedName>
</protein>
<evidence type="ECO:0000313" key="5">
    <source>
        <dbReference type="Proteomes" id="UP000295444"/>
    </source>
</evidence>
<dbReference type="EMBL" id="SNXZ01000004">
    <property type="protein sequence ID" value="TDP96289.1"/>
    <property type="molecule type" value="Genomic_DNA"/>
</dbReference>
<dbReference type="SUPFAM" id="SSF53933">
    <property type="entry name" value="Microbial ribonucleases"/>
    <property type="match status" value="1"/>
</dbReference>
<feature type="compositionally biased region" description="Low complexity" evidence="3">
    <location>
        <begin position="31"/>
        <end position="42"/>
    </location>
</feature>
<evidence type="ECO:0000256" key="1">
    <source>
        <dbReference type="ARBA" id="ARBA00022722"/>
    </source>
</evidence>
<dbReference type="OrthoDB" id="5326845at2"/>
<evidence type="ECO:0000256" key="2">
    <source>
        <dbReference type="ARBA" id="ARBA00022801"/>
    </source>
</evidence>
<evidence type="ECO:0000313" key="4">
    <source>
        <dbReference type="EMBL" id="TDP96289.1"/>
    </source>
</evidence>
<dbReference type="Gene3D" id="3.10.450.30">
    <property type="entry name" value="Microbial ribonucleases"/>
    <property type="match status" value="1"/>
</dbReference>
<evidence type="ECO:0000256" key="3">
    <source>
        <dbReference type="SAM" id="MobiDB-lite"/>
    </source>
</evidence>
<comment type="caution">
    <text evidence="4">The sequence shown here is derived from an EMBL/GenBank/DDBJ whole genome shotgun (WGS) entry which is preliminary data.</text>
</comment>
<gene>
    <name evidence="4" type="ORF">EV186_104273</name>
</gene>
<keyword evidence="5" id="KW-1185">Reference proteome</keyword>
<proteinExistence type="predicted"/>